<proteinExistence type="predicted"/>
<evidence type="ECO:0000313" key="1">
    <source>
        <dbReference type="EMBL" id="CBY39700.1"/>
    </source>
</evidence>
<reference evidence="1" key="1">
    <citation type="journal article" date="2010" name="Science">
        <title>Plasticity of animal genome architecture unmasked by rapid evolution of a pelagic tunicate.</title>
        <authorList>
            <person name="Denoeud F."/>
            <person name="Henriet S."/>
            <person name="Mungpakdee S."/>
            <person name="Aury J.M."/>
            <person name="Da Silva C."/>
            <person name="Brinkmann H."/>
            <person name="Mikhaleva J."/>
            <person name="Olsen L.C."/>
            <person name="Jubin C."/>
            <person name="Canestro C."/>
            <person name="Bouquet J.M."/>
            <person name="Danks G."/>
            <person name="Poulain J."/>
            <person name="Campsteijn C."/>
            <person name="Adamski M."/>
            <person name="Cross I."/>
            <person name="Yadetie F."/>
            <person name="Muffato M."/>
            <person name="Louis A."/>
            <person name="Butcher S."/>
            <person name="Tsagkogeorga G."/>
            <person name="Konrad A."/>
            <person name="Singh S."/>
            <person name="Jensen M.F."/>
            <person name="Cong E.H."/>
            <person name="Eikeseth-Otteraa H."/>
            <person name="Noel B."/>
            <person name="Anthouard V."/>
            <person name="Porcel B.M."/>
            <person name="Kachouri-Lafond R."/>
            <person name="Nishino A."/>
            <person name="Ugolini M."/>
            <person name="Chourrout P."/>
            <person name="Nishida H."/>
            <person name="Aasland R."/>
            <person name="Huzurbazar S."/>
            <person name="Westhof E."/>
            <person name="Delsuc F."/>
            <person name="Lehrach H."/>
            <person name="Reinhardt R."/>
            <person name="Weissenbach J."/>
            <person name="Roy S.W."/>
            <person name="Artiguenave F."/>
            <person name="Postlethwait J.H."/>
            <person name="Manak J.R."/>
            <person name="Thompson E.M."/>
            <person name="Jaillon O."/>
            <person name="Du Pasquier L."/>
            <person name="Boudinot P."/>
            <person name="Liberles D.A."/>
            <person name="Volff J.N."/>
            <person name="Philippe H."/>
            <person name="Lenhard B."/>
            <person name="Roest Crollius H."/>
            <person name="Wincker P."/>
            <person name="Chourrout D."/>
        </authorList>
    </citation>
    <scope>NUCLEOTIDE SEQUENCE [LARGE SCALE GENOMIC DNA]</scope>
</reference>
<sequence>DVKENQKQRHP</sequence>
<dbReference type="EMBL" id="FN655621">
    <property type="protein sequence ID" value="CBY39700.1"/>
    <property type="molecule type" value="Genomic_DNA"/>
</dbReference>
<name>E4YW65_OIKDI</name>
<dbReference type="Proteomes" id="UP000011014">
    <property type="component" value="Unassembled WGS sequence"/>
</dbReference>
<gene>
    <name evidence="1" type="ORF">GSOID_T00020283001</name>
</gene>
<feature type="non-terminal residue" evidence="1">
    <location>
        <position position="1"/>
    </location>
</feature>
<protein>
    <submittedName>
        <fullName evidence="1">Uncharacterized protein</fullName>
    </submittedName>
</protein>
<organism evidence="1">
    <name type="scientific">Oikopleura dioica</name>
    <name type="common">Tunicate</name>
    <dbReference type="NCBI Taxonomy" id="34765"/>
    <lineage>
        <taxon>Eukaryota</taxon>
        <taxon>Metazoa</taxon>
        <taxon>Chordata</taxon>
        <taxon>Tunicata</taxon>
        <taxon>Appendicularia</taxon>
        <taxon>Copelata</taxon>
        <taxon>Oikopleuridae</taxon>
        <taxon>Oikopleura</taxon>
    </lineage>
</organism>
<accession>E4YW65</accession>